<accession>A0ABU1IAA0</accession>
<evidence type="ECO:0000256" key="9">
    <source>
        <dbReference type="ARBA" id="ARBA00023136"/>
    </source>
</evidence>
<dbReference type="Proteomes" id="UP001267710">
    <property type="component" value="Unassembled WGS sequence"/>
</dbReference>
<protein>
    <recommendedName>
        <fullName evidence="3">Flagellar FliJ protein</fullName>
    </recommendedName>
</protein>
<proteinExistence type="inferred from homology"/>
<evidence type="ECO:0000256" key="5">
    <source>
        <dbReference type="ARBA" id="ARBA00022475"/>
    </source>
</evidence>
<organism evidence="12 13">
    <name type="scientific">Paracidovorax wautersii</name>
    <dbReference type="NCBI Taxonomy" id="1177982"/>
    <lineage>
        <taxon>Bacteria</taxon>
        <taxon>Pseudomonadati</taxon>
        <taxon>Pseudomonadota</taxon>
        <taxon>Betaproteobacteria</taxon>
        <taxon>Burkholderiales</taxon>
        <taxon>Comamonadaceae</taxon>
        <taxon>Paracidovorax</taxon>
    </lineage>
</organism>
<dbReference type="Pfam" id="PF02050">
    <property type="entry name" value="FliJ"/>
    <property type="match status" value="1"/>
</dbReference>
<evidence type="ECO:0000256" key="7">
    <source>
        <dbReference type="ARBA" id="ARBA00022795"/>
    </source>
</evidence>
<keyword evidence="6" id="KW-0145">Chemotaxis</keyword>
<evidence type="ECO:0000313" key="13">
    <source>
        <dbReference type="Proteomes" id="UP001267710"/>
    </source>
</evidence>
<dbReference type="EMBL" id="JAVIZX010000001">
    <property type="protein sequence ID" value="MDR6214121.1"/>
    <property type="molecule type" value="Genomic_DNA"/>
</dbReference>
<dbReference type="InterPro" id="IPR053716">
    <property type="entry name" value="Flag_assembly_chemotaxis_eff"/>
</dbReference>
<evidence type="ECO:0000256" key="4">
    <source>
        <dbReference type="ARBA" id="ARBA00022448"/>
    </source>
</evidence>
<evidence type="ECO:0000256" key="6">
    <source>
        <dbReference type="ARBA" id="ARBA00022500"/>
    </source>
</evidence>
<evidence type="ECO:0000256" key="11">
    <source>
        <dbReference type="SAM" id="MobiDB-lite"/>
    </source>
</evidence>
<dbReference type="InterPro" id="IPR052570">
    <property type="entry name" value="FliJ"/>
</dbReference>
<dbReference type="PANTHER" id="PTHR38786:SF1">
    <property type="entry name" value="FLAGELLAR FLIJ PROTEIN"/>
    <property type="match status" value="1"/>
</dbReference>
<reference evidence="12 13" key="1">
    <citation type="submission" date="2023-08" db="EMBL/GenBank/DDBJ databases">
        <title>Functional and genomic diversity of the sorghum phyllosphere microbiome.</title>
        <authorList>
            <person name="Shade A."/>
        </authorList>
    </citation>
    <scope>NUCLEOTIDE SEQUENCE [LARGE SCALE GENOMIC DNA]</scope>
    <source>
        <strain evidence="12 13">SORGH_AS_0335</strain>
    </source>
</reference>
<evidence type="ECO:0000256" key="3">
    <source>
        <dbReference type="ARBA" id="ARBA00020392"/>
    </source>
</evidence>
<keyword evidence="13" id="KW-1185">Reference proteome</keyword>
<keyword evidence="9" id="KW-0472">Membrane</keyword>
<evidence type="ECO:0000256" key="10">
    <source>
        <dbReference type="ARBA" id="ARBA00023225"/>
    </source>
</evidence>
<dbReference type="Gene3D" id="1.10.287.1700">
    <property type="match status" value="1"/>
</dbReference>
<evidence type="ECO:0000256" key="1">
    <source>
        <dbReference type="ARBA" id="ARBA00004413"/>
    </source>
</evidence>
<comment type="caution">
    <text evidence="12">The sequence shown here is derived from an EMBL/GenBank/DDBJ whole genome shotgun (WGS) entry which is preliminary data.</text>
</comment>
<name>A0ABU1IAA0_9BURK</name>
<feature type="compositionally biased region" description="Basic and acidic residues" evidence="11">
    <location>
        <begin position="118"/>
        <end position="138"/>
    </location>
</feature>
<keyword evidence="4" id="KW-0813">Transport</keyword>
<keyword evidence="10" id="KW-1006">Bacterial flagellum protein export</keyword>
<keyword evidence="5" id="KW-1003">Cell membrane</keyword>
<dbReference type="RefSeq" id="WP_309828123.1">
    <property type="nucleotide sequence ID" value="NZ_JAVIZX010000001.1"/>
</dbReference>
<comment type="subcellular location">
    <subcellularLocation>
        <location evidence="1">Cell membrane</location>
        <topology evidence="1">Peripheral membrane protein</topology>
        <orientation evidence="1">Cytoplasmic side</orientation>
    </subcellularLocation>
</comment>
<keyword evidence="7" id="KW-1005">Bacterial flagellum biogenesis</keyword>
<gene>
    <name evidence="12" type="ORF">QE399_001810</name>
</gene>
<evidence type="ECO:0000256" key="2">
    <source>
        <dbReference type="ARBA" id="ARBA00010004"/>
    </source>
</evidence>
<keyword evidence="12" id="KW-0969">Cilium</keyword>
<evidence type="ECO:0000313" key="12">
    <source>
        <dbReference type="EMBL" id="MDR6214121.1"/>
    </source>
</evidence>
<evidence type="ECO:0000256" key="8">
    <source>
        <dbReference type="ARBA" id="ARBA00022927"/>
    </source>
</evidence>
<dbReference type="NCBIfam" id="TIGR02473">
    <property type="entry name" value="flagell_FliJ"/>
    <property type="match status" value="1"/>
</dbReference>
<dbReference type="InterPro" id="IPR012823">
    <property type="entry name" value="Flagell_FliJ"/>
</dbReference>
<feature type="region of interest" description="Disordered" evidence="11">
    <location>
        <begin position="117"/>
        <end position="154"/>
    </location>
</feature>
<sequence length="154" mass="17294">MASLNTFLVAVEMAERQRDAARQALQDARHARYAAQQQLDQLAGYAQETQGRWGMRADAAIKPEVMYHHYQFMDRLAHAIGLQSGAVGDQDGRVDAAAQALLQAELRLASLKKVVEKRRRDMEQAQSRRDQKQTDERASLQFRNAAGGPLGQEF</sequence>
<keyword evidence="8" id="KW-0653">Protein transport</keyword>
<dbReference type="PANTHER" id="PTHR38786">
    <property type="entry name" value="FLAGELLAR FLIJ PROTEIN"/>
    <property type="match status" value="1"/>
</dbReference>
<keyword evidence="12" id="KW-0966">Cell projection</keyword>
<keyword evidence="12" id="KW-0282">Flagellum</keyword>
<comment type="similarity">
    <text evidence="2">Belongs to the FliJ family.</text>
</comment>